<protein>
    <submittedName>
        <fullName evidence="1">Dot/Icm T4SS effector</fullName>
    </submittedName>
</protein>
<dbReference type="EMBL" id="LNXU01000049">
    <property type="protein sequence ID" value="KTC69111.1"/>
    <property type="molecule type" value="Genomic_DNA"/>
</dbReference>
<reference evidence="1 2" key="1">
    <citation type="submission" date="2015-11" db="EMBL/GenBank/DDBJ databases">
        <title>Genomic analysis of 38 Legionella species identifies large and diverse effector repertoires.</title>
        <authorList>
            <person name="Burstein D."/>
            <person name="Amaro F."/>
            <person name="Zusman T."/>
            <person name="Lifshitz Z."/>
            <person name="Cohen O."/>
            <person name="Gilbert J.A."/>
            <person name="Pupko T."/>
            <person name="Shuman H.A."/>
            <person name="Segal G."/>
        </authorList>
    </citation>
    <scope>NUCLEOTIDE SEQUENCE [LARGE SCALE GENOMIC DNA]</scope>
    <source>
        <strain evidence="1 2">WIGA</strain>
    </source>
</reference>
<proteinExistence type="predicted"/>
<sequence length="254" mass="29115">MFAKFYSCKFFDKGASIGRRFLEMGDPVIGNEIIKLQKTSLLVRVDGRAPDIFHQQGGILPRVPKTQLLNVRHSTVCEYQRFNKDPFGWGACTSLKDLMVFMDKNKSQAQNAWIHKFYGKSTSLMMLKYKTGIESEGHDNENEELIVEHIPFSQFIASTCPKYREKFMSGGLVPNVMHDYNPELPKSMRMSDLLTEKDVLTWLLINNAEQTFVALCKTVYADMPKDMLERFFQHEPQILSAISRALEATSALQL</sequence>
<dbReference type="RefSeq" id="WP_058460798.1">
    <property type="nucleotide sequence ID" value="NZ_CAAAIY010000014.1"/>
</dbReference>
<dbReference type="STRING" id="447.Lboz_3253"/>
<accession>A0A0W0RDJ7</accession>
<dbReference type="PATRIC" id="fig|447.4.peg.3474"/>
<keyword evidence="2" id="KW-1185">Reference proteome</keyword>
<evidence type="ECO:0000313" key="1">
    <source>
        <dbReference type="EMBL" id="KTC69111.1"/>
    </source>
</evidence>
<name>A0A0W0RDJ7_LEGBO</name>
<dbReference type="OrthoDB" id="5640732at2"/>
<dbReference type="AlphaFoldDB" id="A0A0W0RDJ7"/>
<comment type="caution">
    <text evidence="1">The sequence shown here is derived from an EMBL/GenBank/DDBJ whole genome shotgun (WGS) entry which is preliminary data.</text>
</comment>
<organism evidence="1 2">
    <name type="scientific">Legionella bozemanae</name>
    <name type="common">Fluoribacter bozemanae</name>
    <dbReference type="NCBI Taxonomy" id="447"/>
    <lineage>
        <taxon>Bacteria</taxon>
        <taxon>Pseudomonadati</taxon>
        <taxon>Pseudomonadota</taxon>
        <taxon>Gammaproteobacteria</taxon>
        <taxon>Legionellales</taxon>
        <taxon>Legionellaceae</taxon>
        <taxon>Legionella</taxon>
    </lineage>
</organism>
<evidence type="ECO:0000313" key="2">
    <source>
        <dbReference type="Proteomes" id="UP000054695"/>
    </source>
</evidence>
<gene>
    <name evidence="1" type="ORF">Lboz_3253</name>
</gene>
<dbReference type="Proteomes" id="UP000054695">
    <property type="component" value="Unassembled WGS sequence"/>
</dbReference>